<dbReference type="PIRSF" id="PIRSF005227">
    <property type="entry name" value="Asp_dh_NAD_syn"/>
    <property type="match status" value="1"/>
</dbReference>
<keyword evidence="3 6" id="KW-0521">NADP</keyword>
<dbReference type="InterPro" id="IPR020626">
    <property type="entry name" value="Asp_DH_prok"/>
</dbReference>
<keyword evidence="5 6" id="KW-0520">NAD</keyword>
<dbReference type="GO" id="GO:0033735">
    <property type="term" value="F:aspartate dehydrogenase [NAD(P)+] activity"/>
    <property type="evidence" value="ECO:0007669"/>
    <property type="project" value="UniProtKB-EC"/>
</dbReference>
<feature type="domain" description="Aspartate dehydrogenase" evidence="7">
    <location>
        <begin position="168"/>
        <end position="255"/>
    </location>
</feature>
<evidence type="ECO:0000259" key="7">
    <source>
        <dbReference type="Pfam" id="PF01958"/>
    </source>
</evidence>
<dbReference type="InterPro" id="IPR005106">
    <property type="entry name" value="Asp/hSer_DH_NAD-bd"/>
</dbReference>
<gene>
    <name evidence="6" type="primary">nadX</name>
    <name evidence="9" type="ORF">K9W46_01415</name>
</gene>
<comment type="pathway">
    <text evidence="6">Cofactor biosynthesis; NAD(+) biosynthesis; iminoaspartate from L-aspartate (dehydrogenase route): step 1/1.</text>
</comment>
<proteinExistence type="inferred from homology"/>
<feature type="binding site" evidence="6">
    <location>
        <position position="123"/>
    </location>
    <ligand>
        <name>NAD(+)</name>
        <dbReference type="ChEBI" id="CHEBI:57540"/>
    </ligand>
</feature>
<keyword evidence="4 6" id="KW-0560">Oxidoreductase</keyword>
<dbReference type="HAMAP" id="MF_01265">
    <property type="entry name" value="NadX"/>
    <property type="match status" value="1"/>
</dbReference>
<comment type="miscellaneous">
    <text evidence="6">The iminoaspartate product is unstable in aqueous solution and can decompose to oxaloacetate and ammonia.</text>
</comment>
<reference evidence="9" key="1">
    <citation type="journal article" date="2022" name="Nat. Microbiol.">
        <title>Unique mobile elements and scalable gene flow at the prokaryote-eukaryote boundary revealed by circularized Asgard archaea genomes.</title>
        <authorList>
            <person name="Wu F."/>
            <person name="Speth D.R."/>
            <person name="Philosof A."/>
            <person name="Cremiere A."/>
            <person name="Narayanan A."/>
            <person name="Barco R.A."/>
            <person name="Connon S.A."/>
            <person name="Amend J.P."/>
            <person name="Antoshechkin I.A."/>
            <person name="Orphan V.J."/>
        </authorList>
    </citation>
    <scope>NUCLEOTIDE SEQUENCE</scope>
    <source>
        <strain evidence="9">PR6</strain>
    </source>
</reference>
<dbReference type="PANTHER" id="PTHR31873">
    <property type="entry name" value="L-ASPARTATE DEHYDROGENASE-RELATED"/>
    <property type="match status" value="1"/>
</dbReference>
<dbReference type="Proteomes" id="UP001200513">
    <property type="component" value="Chromosome"/>
</dbReference>
<feature type="binding site" evidence="6">
    <location>
        <position position="190"/>
    </location>
    <ligand>
        <name>NAD(+)</name>
        <dbReference type="ChEBI" id="CHEBI:57540"/>
    </ligand>
</feature>
<dbReference type="Pfam" id="PF01958">
    <property type="entry name" value="Asp_DH_C"/>
    <property type="match status" value="1"/>
</dbReference>
<dbReference type="Gene3D" id="3.40.50.720">
    <property type="entry name" value="NAD(P)-binding Rossmann-like Domain"/>
    <property type="match status" value="1"/>
</dbReference>
<evidence type="ECO:0000256" key="6">
    <source>
        <dbReference type="HAMAP-Rule" id="MF_01265"/>
    </source>
</evidence>
<evidence type="ECO:0000256" key="2">
    <source>
        <dbReference type="ARBA" id="ARBA00022642"/>
    </source>
</evidence>
<dbReference type="Gene3D" id="3.30.360.10">
    <property type="entry name" value="Dihydrodipicolinate Reductase, domain 2"/>
    <property type="match status" value="1"/>
</dbReference>
<keyword evidence="2 6" id="KW-0662">Pyridine nucleotide biosynthesis</keyword>
<dbReference type="SUPFAM" id="SSF55347">
    <property type="entry name" value="Glyceraldehyde-3-phosphate dehydrogenase-like, C-terminal domain"/>
    <property type="match status" value="1"/>
</dbReference>
<protein>
    <recommendedName>
        <fullName evidence="6">L-aspartate dehydrogenase</fullName>
        <ecNumber evidence="6">1.4.1.21</ecNumber>
    </recommendedName>
</protein>
<dbReference type="SUPFAM" id="SSF51735">
    <property type="entry name" value="NAD(P)-binding Rossmann-fold domains"/>
    <property type="match status" value="1"/>
</dbReference>
<comment type="catalytic activity">
    <reaction evidence="6">
        <text>L-aspartate + NADP(+) + H2O = oxaloacetate + NH4(+) + NADPH + H(+)</text>
        <dbReference type="Rhea" id="RHEA:11784"/>
        <dbReference type="ChEBI" id="CHEBI:15377"/>
        <dbReference type="ChEBI" id="CHEBI:15378"/>
        <dbReference type="ChEBI" id="CHEBI:16452"/>
        <dbReference type="ChEBI" id="CHEBI:28938"/>
        <dbReference type="ChEBI" id="CHEBI:29991"/>
        <dbReference type="ChEBI" id="CHEBI:57783"/>
        <dbReference type="ChEBI" id="CHEBI:58349"/>
        <dbReference type="EC" id="1.4.1.21"/>
    </reaction>
</comment>
<evidence type="ECO:0000256" key="3">
    <source>
        <dbReference type="ARBA" id="ARBA00022857"/>
    </source>
</evidence>
<feature type="domain" description="Aspartate/homoserine dehydrogenase NAD-binding" evidence="8">
    <location>
        <begin position="8"/>
        <end position="112"/>
    </location>
</feature>
<comment type="catalytic activity">
    <reaction evidence="6">
        <text>L-aspartate + NAD(+) + H2O = oxaloacetate + NH4(+) + NADH + H(+)</text>
        <dbReference type="Rhea" id="RHEA:11788"/>
        <dbReference type="ChEBI" id="CHEBI:15377"/>
        <dbReference type="ChEBI" id="CHEBI:15378"/>
        <dbReference type="ChEBI" id="CHEBI:16452"/>
        <dbReference type="ChEBI" id="CHEBI:28938"/>
        <dbReference type="ChEBI" id="CHEBI:29991"/>
        <dbReference type="ChEBI" id="CHEBI:57540"/>
        <dbReference type="ChEBI" id="CHEBI:57945"/>
        <dbReference type="EC" id="1.4.1.21"/>
    </reaction>
</comment>
<evidence type="ECO:0000313" key="9">
    <source>
        <dbReference type="EMBL" id="UJG43859.1"/>
    </source>
</evidence>
<dbReference type="GO" id="GO:0009435">
    <property type="term" value="P:NAD+ biosynthetic process"/>
    <property type="evidence" value="ECO:0007669"/>
    <property type="project" value="UniProtKB-UniRule"/>
</dbReference>
<dbReference type="GO" id="GO:0016639">
    <property type="term" value="F:oxidoreductase activity, acting on the CH-NH2 group of donors, NAD or NADP as acceptor"/>
    <property type="evidence" value="ECO:0007669"/>
    <property type="project" value="UniProtKB-UniRule"/>
</dbReference>
<organism evidence="9">
    <name type="scientific">Candidatus Heimdallarchaeum endolithica</name>
    <dbReference type="NCBI Taxonomy" id="2876572"/>
    <lineage>
        <taxon>Archaea</taxon>
        <taxon>Promethearchaeati</taxon>
        <taxon>Candidatus Heimdallarchaeota</taxon>
        <taxon>Candidatus Heimdallarchaeia (ex Rinke et al. 2021) (nom. nud.)</taxon>
        <taxon>Candidatus Heimdallarchaeales</taxon>
        <taxon>Candidatus Heimdallarchaeaceae</taxon>
        <taxon>Candidatus Heimdallarchaeum</taxon>
    </lineage>
</organism>
<dbReference type="PANTHER" id="PTHR31873:SF6">
    <property type="entry name" value="ASPARTATE DEHYDROGENASE DOMAIN-CONTAINING PROTEIN"/>
    <property type="match status" value="1"/>
</dbReference>
<comment type="similarity">
    <text evidence="1 6">Belongs to the L-aspartate dehydrogenase family.</text>
</comment>
<dbReference type="InterPro" id="IPR036291">
    <property type="entry name" value="NAD(P)-bd_dom_sf"/>
</dbReference>
<dbReference type="EMBL" id="CP084167">
    <property type="protein sequence ID" value="UJG43859.1"/>
    <property type="molecule type" value="Genomic_DNA"/>
</dbReference>
<dbReference type="AlphaFoldDB" id="A0A9Y1FPD7"/>
<evidence type="ECO:0000256" key="1">
    <source>
        <dbReference type="ARBA" id="ARBA00008331"/>
    </source>
</evidence>
<dbReference type="InterPro" id="IPR002811">
    <property type="entry name" value="Asp_DH"/>
</dbReference>
<evidence type="ECO:0000256" key="5">
    <source>
        <dbReference type="ARBA" id="ARBA00023027"/>
    </source>
</evidence>
<dbReference type="InterPro" id="IPR011182">
    <property type="entry name" value="L-Asp_DH"/>
</dbReference>
<name>A0A9Y1FPD7_9ARCH</name>
<dbReference type="GO" id="GO:0051287">
    <property type="term" value="F:NAD binding"/>
    <property type="evidence" value="ECO:0007669"/>
    <property type="project" value="UniProtKB-UniRule"/>
</dbReference>
<comment type="function">
    <text evidence="6">Specifically catalyzes the NAD or NADP-dependent dehydrogenation of L-aspartate to iminoaspartate.</text>
</comment>
<evidence type="ECO:0000256" key="4">
    <source>
        <dbReference type="ARBA" id="ARBA00023002"/>
    </source>
</evidence>
<sequence>MKKLAIIGLGFIGQTVIDAINSQKIGYQIQAIYDIDEKAIEKVQTRLKNVRVMRNLSDFYDCDVVIECAVQSVVEKIFDKVLENNIYFIPMSIGAFVTNESLYLKYQNLNAEKKKFILLPSGAIGGFDSISAIALEGLNTVVLETRKPYHVFEKNAYVLKNNIHLNENKETIIFEGNAKEAAKQFPRSINVAARLSLATLGREETRVRILSDPTIKQNIHRILIESKVGSYEFVFKNKPSPTNPKTSWLAALSLISFLRKIQD</sequence>
<feature type="active site" evidence="6">
    <location>
        <position position="220"/>
    </location>
</feature>
<dbReference type="EC" id="1.4.1.21" evidence="6"/>
<dbReference type="Pfam" id="PF03447">
    <property type="entry name" value="NAD_binding_3"/>
    <property type="match status" value="1"/>
</dbReference>
<evidence type="ECO:0000259" key="8">
    <source>
        <dbReference type="Pfam" id="PF03447"/>
    </source>
</evidence>
<accession>A0A9Y1FPD7</accession>
<dbReference type="GO" id="GO:0050661">
    <property type="term" value="F:NADP binding"/>
    <property type="evidence" value="ECO:0007669"/>
    <property type="project" value="UniProtKB-UniRule"/>
</dbReference>